<organism evidence="1 2">
    <name type="scientific">Trifolium medium</name>
    <dbReference type="NCBI Taxonomy" id="97028"/>
    <lineage>
        <taxon>Eukaryota</taxon>
        <taxon>Viridiplantae</taxon>
        <taxon>Streptophyta</taxon>
        <taxon>Embryophyta</taxon>
        <taxon>Tracheophyta</taxon>
        <taxon>Spermatophyta</taxon>
        <taxon>Magnoliopsida</taxon>
        <taxon>eudicotyledons</taxon>
        <taxon>Gunneridae</taxon>
        <taxon>Pentapetalae</taxon>
        <taxon>rosids</taxon>
        <taxon>fabids</taxon>
        <taxon>Fabales</taxon>
        <taxon>Fabaceae</taxon>
        <taxon>Papilionoideae</taxon>
        <taxon>50 kb inversion clade</taxon>
        <taxon>NPAAA clade</taxon>
        <taxon>Hologalegina</taxon>
        <taxon>IRL clade</taxon>
        <taxon>Trifolieae</taxon>
        <taxon>Trifolium</taxon>
    </lineage>
</organism>
<evidence type="ECO:0000313" key="2">
    <source>
        <dbReference type="Proteomes" id="UP000265520"/>
    </source>
</evidence>
<dbReference type="EMBL" id="LXQA010301426">
    <property type="protein sequence ID" value="MCI42190.1"/>
    <property type="molecule type" value="Genomic_DNA"/>
</dbReference>
<dbReference type="Proteomes" id="UP000265520">
    <property type="component" value="Unassembled WGS sequence"/>
</dbReference>
<reference evidence="1 2" key="1">
    <citation type="journal article" date="2018" name="Front. Plant Sci.">
        <title>Red Clover (Trifolium pratense) and Zigzag Clover (T. medium) - A Picture of Genomic Similarities and Differences.</title>
        <authorList>
            <person name="Dluhosova J."/>
            <person name="Istvanek J."/>
            <person name="Nedelnik J."/>
            <person name="Repkova J."/>
        </authorList>
    </citation>
    <scope>NUCLEOTIDE SEQUENCE [LARGE SCALE GENOMIC DNA]</scope>
    <source>
        <strain evidence="2">cv. 10/8</strain>
        <tissue evidence="1">Leaf</tissue>
    </source>
</reference>
<sequence length="41" mass="4391">MIPRETKLSFVGNLSLNSLQAKIETFKGTCLCQTSSSAASK</sequence>
<proteinExistence type="predicted"/>
<name>A0A392S2E5_9FABA</name>
<comment type="caution">
    <text evidence="1">The sequence shown here is derived from an EMBL/GenBank/DDBJ whole genome shotgun (WGS) entry which is preliminary data.</text>
</comment>
<protein>
    <submittedName>
        <fullName evidence="1">Uncharacterized protein</fullName>
    </submittedName>
</protein>
<accession>A0A392S2E5</accession>
<feature type="non-terminal residue" evidence="1">
    <location>
        <position position="41"/>
    </location>
</feature>
<evidence type="ECO:0000313" key="1">
    <source>
        <dbReference type="EMBL" id="MCI42190.1"/>
    </source>
</evidence>
<keyword evidence="2" id="KW-1185">Reference proteome</keyword>
<dbReference type="AlphaFoldDB" id="A0A392S2E5"/>